<accession>A0A9D3QD77</accession>
<dbReference type="OrthoDB" id="8724005at2759"/>
<sequence>MSFPCEWDVDFPIIRRPSVTKPKTTNRITKSVAPTSAIKGSDCSKPVNDTSGKVSITPFTSPEDLALRAVKMKDRENSDAGFTIITLKRKQSLKSGQYPSQQRLRWSKEREKVPSLDALSKGNSQAQVGGALSYTDTSRWSSNSAQDPHDLPVRAFMDEEEEGQFSLCGPIGKLVCQQLQHGNVVRVGTNGNYKG</sequence>
<name>A0A9D3QD77_MEGAT</name>
<feature type="region of interest" description="Disordered" evidence="1">
    <location>
        <begin position="36"/>
        <end position="58"/>
    </location>
</feature>
<reference evidence="2" key="1">
    <citation type="submission" date="2021-01" db="EMBL/GenBank/DDBJ databases">
        <authorList>
            <person name="Zahm M."/>
            <person name="Roques C."/>
            <person name="Cabau C."/>
            <person name="Klopp C."/>
            <person name="Donnadieu C."/>
            <person name="Jouanno E."/>
            <person name="Lampietro C."/>
            <person name="Louis A."/>
            <person name="Herpin A."/>
            <person name="Echchiki A."/>
            <person name="Berthelot C."/>
            <person name="Parey E."/>
            <person name="Roest-Crollius H."/>
            <person name="Braasch I."/>
            <person name="Postlethwait J."/>
            <person name="Bobe J."/>
            <person name="Montfort J."/>
            <person name="Bouchez O."/>
            <person name="Begum T."/>
            <person name="Mejri S."/>
            <person name="Adams A."/>
            <person name="Chen W.-J."/>
            <person name="Guiguen Y."/>
        </authorList>
    </citation>
    <scope>NUCLEOTIDE SEQUENCE</scope>
    <source>
        <strain evidence="2">YG-15Mar2019-1</strain>
        <tissue evidence="2">Brain</tissue>
    </source>
</reference>
<protein>
    <submittedName>
        <fullName evidence="2">Uncharacterized protein</fullName>
    </submittedName>
</protein>
<dbReference type="Proteomes" id="UP001046870">
    <property type="component" value="Chromosome 2"/>
</dbReference>
<evidence type="ECO:0000256" key="1">
    <source>
        <dbReference type="SAM" id="MobiDB-lite"/>
    </source>
</evidence>
<organism evidence="2 3">
    <name type="scientific">Megalops atlanticus</name>
    <name type="common">Tarpon</name>
    <name type="synonym">Clupea gigantea</name>
    <dbReference type="NCBI Taxonomy" id="7932"/>
    <lineage>
        <taxon>Eukaryota</taxon>
        <taxon>Metazoa</taxon>
        <taxon>Chordata</taxon>
        <taxon>Craniata</taxon>
        <taxon>Vertebrata</taxon>
        <taxon>Euteleostomi</taxon>
        <taxon>Actinopterygii</taxon>
        <taxon>Neopterygii</taxon>
        <taxon>Teleostei</taxon>
        <taxon>Elopiformes</taxon>
        <taxon>Megalopidae</taxon>
        <taxon>Megalops</taxon>
    </lineage>
</organism>
<feature type="region of interest" description="Disordered" evidence="1">
    <location>
        <begin position="120"/>
        <end position="150"/>
    </location>
</feature>
<feature type="compositionally biased region" description="Polar residues" evidence="1">
    <location>
        <begin position="134"/>
        <end position="146"/>
    </location>
</feature>
<comment type="caution">
    <text evidence="2">The sequence shown here is derived from an EMBL/GenBank/DDBJ whole genome shotgun (WGS) entry which is preliminary data.</text>
</comment>
<dbReference type="EMBL" id="JAFDVH010000002">
    <property type="protein sequence ID" value="KAG7487620.1"/>
    <property type="molecule type" value="Genomic_DNA"/>
</dbReference>
<feature type="compositionally biased region" description="Polar residues" evidence="1">
    <location>
        <begin position="47"/>
        <end position="58"/>
    </location>
</feature>
<keyword evidence="3" id="KW-1185">Reference proteome</keyword>
<gene>
    <name evidence="2" type="ORF">MATL_G00025520</name>
</gene>
<evidence type="ECO:0000313" key="3">
    <source>
        <dbReference type="Proteomes" id="UP001046870"/>
    </source>
</evidence>
<proteinExistence type="predicted"/>
<dbReference type="AlphaFoldDB" id="A0A9D3QD77"/>
<evidence type="ECO:0000313" key="2">
    <source>
        <dbReference type="EMBL" id="KAG7487620.1"/>
    </source>
</evidence>